<evidence type="ECO:0000313" key="2">
    <source>
        <dbReference type="Proteomes" id="UP000243657"/>
    </source>
</evidence>
<dbReference type="Proteomes" id="UP000243657">
    <property type="component" value="Unassembled WGS sequence"/>
</dbReference>
<protein>
    <submittedName>
        <fullName evidence="1">Uncharacterized protein</fullName>
    </submittedName>
</protein>
<dbReference type="RefSeq" id="WP_148140279.1">
    <property type="nucleotide sequence ID" value="NZ_JBHLWS010000009.1"/>
</dbReference>
<sequence length="210" mass="22940">MRTRHHFIYTVMAVLAILGFVFSMPHSYALETENTGIPAEIRGLDSYISYSTSEGFMLNDKEAILRGYTQESINQVKKNLEVMNLINSQTEYASVSGADLTVYVPPDSSMNSGYSAFRAAPARGVNKVVAHWYGVTETWMDSKAADKFINALKSGKTPAGFITGWVGVATKVMLNSLIQNATAAAKKGRGIIAYSQMNSVGNMNIWFGAQ</sequence>
<accession>A0A261F3M4</accession>
<dbReference type="EMBL" id="MWWT01000008">
    <property type="protein sequence ID" value="OZG53663.1"/>
    <property type="molecule type" value="Genomic_DNA"/>
</dbReference>
<reference evidence="1 2" key="1">
    <citation type="journal article" date="2017" name="BMC Genomics">
        <title>Comparative genomic and phylogenomic analyses of the Bifidobacteriaceae family.</title>
        <authorList>
            <person name="Lugli G.A."/>
            <person name="Milani C."/>
            <person name="Turroni F."/>
            <person name="Duranti S."/>
            <person name="Mancabelli L."/>
            <person name="Mangifesta M."/>
            <person name="Ferrario C."/>
            <person name="Modesto M."/>
            <person name="Mattarelli P."/>
            <person name="Jiri K."/>
            <person name="van Sinderen D."/>
            <person name="Ventura M."/>
        </authorList>
    </citation>
    <scope>NUCLEOTIDE SEQUENCE [LARGE SCALE GENOMIC DNA]</scope>
    <source>
        <strain evidence="1 2">DSM 24762</strain>
    </source>
</reference>
<comment type="caution">
    <text evidence="1">The sequence shown here is derived from an EMBL/GenBank/DDBJ whole genome shotgun (WGS) entry which is preliminary data.</text>
</comment>
<gene>
    <name evidence="1" type="ORF">ALMA_1228</name>
</gene>
<name>A0A261F3M4_9BIFI</name>
<dbReference type="AlphaFoldDB" id="A0A261F3M4"/>
<organism evidence="1 2">
    <name type="scientific">Alloscardovia macacae</name>
    <dbReference type="NCBI Taxonomy" id="1160091"/>
    <lineage>
        <taxon>Bacteria</taxon>
        <taxon>Bacillati</taxon>
        <taxon>Actinomycetota</taxon>
        <taxon>Actinomycetes</taxon>
        <taxon>Bifidobacteriales</taxon>
        <taxon>Bifidobacteriaceae</taxon>
        <taxon>Alloscardovia</taxon>
    </lineage>
</organism>
<evidence type="ECO:0000313" key="1">
    <source>
        <dbReference type="EMBL" id="OZG53663.1"/>
    </source>
</evidence>
<proteinExistence type="predicted"/>
<keyword evidence="2" id="KW-1185">Reference proteome</keyword>